<dbReference type="CDD" id="cd00096">
    <property type="entry name" value="Ig"/>
    <property type="match status" value="1"/>
</dbReference>
<keyword evidence="7" id="KW-1185">Reference proteome</keyword>
<reference evidence="6" key="1">
    <citation type="submission" date="2021-01" db="UniProtKB">
        <authorList>
            <consortium name="EnsemblMetazoa"/>
        </authorList>
    </citation>
    <scope>IDENTIFICATION</scope>
</reference>
<evidence type="ECO:0000313" key="7">
    <source>
        <dbReference type="Proteomes" id="UP000594260"/>
    </source>
</evidence>
<dbReference type="RefSeq" id="XP_022651662.1">
    <property type="nucleotide sequence ID" value="XM_022795927.1"/>
</dbReference>
<feature type="chain" id="PRO_5029611115" description="Ig-like domain-containing protein" evidence="4">
    <location>
        <begin position="31"/>
        <end position="729"/>
    </location>
</feature>
<dbReference type="SMART" id="SM00409">
    <property type="entry name" value="IG"/>
    <property type="match status" value="7"/>
</dbReference>
<dbReference type="PANTHER" id="PTHR45080:SF8">
    <property type="entry name" value="IG-LIKE DOMAIN-CONTAINING PROTEIN"/>
    <property type="match status" value="1"/>
</dbReference>
<evidence type="ECO:0000256" key="4">
    <source>
        <dbReference type="SAM" id="SignalP"/>
    </source>
</evidence>
<dbReference type="PROSITE" id="PS50835">
    <property type="entry name" value="IG_LIKE"/>
    <property type="match status" value="6"/>
</dbReference>
<organism evidence="6 7">
    <name type="scientific">Varroa destructor</name>
    <name type="common">Honeybee mite</name>
    <dbReference type="NCBI Taxonomy" id="109461"/>
    <lineage>
        <taxon>Eukaryota</taxon>
        <taxon>Metazoa</taxon>
        <taxon>Ecdysozoa</taxon>
        <taxon>Arthropoda</taxon>
        <taxon>Chelicerata</taxon>
        <taxon>Arachnida</taxon>
        <taxon>Acari</taxon>
        <taxon>Parasitiformes</taxon>
        <taxon>Mesostigmata</taxon>
        <taxon>Gamasina</taxon>
        <taxon>Dermanyssoidea</taxon>
        <taxon>Varroidae</taxon>
        <taxon>Varroa</taxon>
    </lineage>
</organism>
<keyword evidence="1 4" id="KW-0732">Signal</keyword>
<dbReference type="FunFam" id="2.60.40.10:FF:000333">
    <property type="entry name" value="Down syndrome cell adhesion molecule"/>
    <property type="match status" value="3"/>
</dbReference>
<protein>
    <recommendedName>
        <fullName evidence="5">Ig-like domain-containing protein</fullName>
    </recommendedName>
</protein>
<dbReference type="GO" id="GO:0008046">
    <property type="term" value="F:axon guidance receptor activity"/>
    <property type="evidence" value="ECO:0007669"/>
    <property type="project" value="TreeGrafter"/>
</dbReference>
<dbReference type="Pfam" id="PF07679">
    <property type="entry name" value="I-set"/>
    <property type="match status" value="5"/>
</dbReference>
<dbReference type="GO" id="GO:0007156">
    <property type="term" value="P:homophilic cell adhesion via plasma membrane adhesion molecules"/>
    <property type="evidence" value="ECO:0007669"/>
    <property type="project" value="TreeGrafter"/>
</dbReference>
<dbReference type="InterPro" id="IPR013783">
    <property type="entry name" value="Ig-like_fold"/>
</dbReference>
<dbReference type="GO" id="GO:0050808">
    <property type="term" value="P:synapse organization"/>
    <property type="evidence" value="ECO:0007669"/>
    <property type="project" value="TreeGrafter"/>
</dbReference>
<feature type="domain" description="Ig-like" evidence="5">
    <location>
        <begin position="305"/>
        <end position="394"/>
    </location>
</feature>
<dbReference type="Proteomes" id="UP000594260">
    <property type="component" value="Unplaced"/>
</dbReference>
<evidence type="ECO:0000259" key="5">
    <source>
        <dbReference type="PROSITE" id="PS50835"/>
    </source>
</evidence>
<feature type="domain" description="Ig-like" evidence="5">
    <location>
        <begin position="212"/>
        <end position="298"/>
    </location>
</feature>
<dbReference type="Pfam" id="PF13927">
    <property type="entry name" value="Ig_3"/>
    <property type="match status" value="1"/>
</dbReference>
<evidence type="ECO:0000313" key="6">
    <source>
        <dbReference type="EnsemblMetazoa" id="XP_022651662"/>
    </source>
</evidence>
<feature type="domain" description="Ig-like" evidence="5">
    <location>
        <begin position="607"/>
        <end position="688"/>
    </location>
</feature>
<dbReference type="AlphaFoldDB" id="A0A7M7JG82"/>
<evidence type="ECO:0000256" key="3">
    <source>
        <dbReference type="ARBA" id="ARBA00023319"/>
    </source>
</evidence>
<dbReference type="GeneID" id="111246397"/>
<dbReference type="InterPro" id="IPR007110">
    <property type="entry name" value="Ig-like_dom"/>
</dbReference>
<dbReference type="OMA" id="NDDYQET"/>
<feature type="signal peptide" evidence="4">
    <location>
        <begin position="1"/>
        <end position="30"/>
    </location>
</feature>
<feature type="domain" description="Ig-like" evidence="5">
    <location>
        <begin position="422"/>
        <end position="509"/>
    </location>
</feature>
<dbReference type="InterPro" id="IPR036179">
    <property type="entry name" value="Ig-like_dom_sf"/>
</dbReference>
<dbReference type="KEGG" id="vde:111246397"/>
<evidence type="ECO:0000256" key="2">
    <source>
        <dbReference type="ARBA" id="ARBA00023157"/>
    </source>
</evidence>
<dbReference type="SMART" id="SM00408">
    <property type="entry name" value="IGc2"/>
    <property type="match status" value="7"/>
</dbReference>
<sequence length="729" mass="79864">MANHSKPAMMTVGAHLSIFVLILKVQVLCAIPPQIVPFKLPDDLEEGQRLIITCAIRKGTPPFVFFWQKNGRPLAETNGTRIVHNDDYQETLKIQTLGGDDVANYTCAVENAFGSDQISVAVLLKFKPRWNVPGKENSVITGVAGDSIMFDCSAIGYPTPAIRIFKGNLDLTKSKRIEILPSGLIRLNSFSSKDGGNLFCEAENSIGVIRKSAILVFTENLEKDQRLAVTCTVAKGSLPIAFTWRKDDEFLNQNDDLKLVHNDDYQETLQISKLDGIHVGNYTCAVKNAFGSDQMAVAVVLKFKPQWKTSPTEAGHIVAAVIGTNIELDCITTGHPTPTIRVFSDREEITQLSRVNITRNGLIRISSLALQDKGKITCEAQNALGAIRKSFQIALTGNYTCSAKNAFGSDQTSVSVVLKYRPRWITESSGRISAAIGEDVTIDCKALGHPLPTVRIVKGDSEVKTTPRLLVDAGLIRIKEVQQLDAGEFFCEASNSIGKVSKMVQLVLTGPPEIIPFRVPNGLTEGKRLTLMCSVSAGTPPISYSWLKDSSAVGTLPNVRIVHTDEYQDNLQIEKLGAEHVGNYTCNAKNLYGSDQMTVQIMIKVSPRWTVNNNIKDVRSVAGNNFSIDCRVTAHPAAVVTFYKVCVKIIHFDDFQDVLQIEKLSSDHVDNYTCVAKNTYGPDRMLVSVILKVASRWTSGATNIPMKIIAISGETVSSGCRAHCGLFER</sequence>
<dbReference type="GO" id="GO:0005886">
    <property type="term" value="C:plasma membrane"/>
    <property type="evidence" value="ECO:0007669"/>
    <property type="project" value="TreeGrafter"/>
</dbReference>
<dbReference type="PANTHER" id="PTHR45080">
    <property type="entry name" value="CONTACTIN 5"/>
    <property type="match status" value="1"/>
</dbReference>
<accession>A0A7M7JG82</accession>
<keyword evidence="3" id="KW-0393">Immunoglobulin domain</keyword>
<dbReference type="SUPFAM" id="SSF48726">
    <property type="entry name" value="Immunoglobulin"/>
    <property type="match status" value="7"/>
</dbReference>
<dbReference type="InterPro" id="IPR013098">
    <property type="entry name" value="Ig_I-set"/>
</dbReference>
<dbReference type="InParanoid" id="A0A7M7JG82"/>
<evidence type="ECO:0000256" key="1">
    <source>
        <dbReference type="ARBA" id="ARBA00022729"/>
    </source>
</evidence>
<name>A0A7M7JG82_VARDE</name>
<dbReference type="InterPro" id="IPR003598">
    <property type="entry name" value="Ig_sub2"/>
</dbReference>
<feature type="domain" description="Ig-like" evidence="5">
    <location>
        <begin position="512"/>
        <end position="604"/>
    </location>
</feature>
<feature type="domain" description="Ig-like" evidence="5">
    <location>
        <begin position="33"/>
        <end position="121"/>
    </location>
</feature>
<proteinExistence type="predicted"/>
<dbReference type="GO" id="GO:0030424">
    <property type="term" value="C:axon"/>
    <property type="evidence" value="ECO:0007669"/>
    <property type="project" value="TreeGrafter"/>
</dbReference>
<keyword evidence="2" id="KW-1015">Disulfide bond</keyword>
<dbReference type="GO" id="GO:0043025">
    <property type="term" value="C:neuronal cell body"/>
    <property type="evidence" value="ECO:0007669"/>
    <property type="project" value="TreeGrafter"/>
</dbReference>
<dbReference type="InterPro" id="IPR003599">
    <property type="entry name" value="Ig_sub"/>
</dbReference>
<dbReference type="OrthoDB" id="6435907at2759"/>
<dbReference type="InterPro" id="IPR050958">
    <property type="entry name" value="Cell_Adh-Cytoskel_Orgn"/>
</dbReference>
<dbReference type="EnsemblMetazoa" id="XM_022795927">
    <property type="protein sequence ID" value="XP_022651662"/>
    <property type="gene ID" value="LOC111246397"/>
</dbReference>
<dbReference type="Gene3D" id="2.60.40.10">
    <property type="entry name" value="Immunoglobulins"/>
    <property type="match status" value="7"/>
</dbReference>